<feature type="transmembrane region" description="Helical" evidence="6">
    <location>
        <begin position="236"/>
        <end position="258"/>
    </location>
</feature>
<dbReference type="PROSITE" id="PS00217">
    <property type="entry name" value="SUGAR_TRANSPORT_2"/>
    <property type="match status" value="1"/>
</dbReference>
<dbReference type="GO" id="GO:0005886">
    <property type="term" value="C:plasma membrane"/>
    <property type="evidence" value="ECO:0007669"/>
    <property type="project" value="TreeGrafter"/>
</dbReference>
<name>A0A4Y7TZD9_COPMI</name>
<feature type="transmembrane region" description="Helical" evidence="6">
    <location>
        <begin position="308"/>
        <end position="327"/>
    </location>
</feature>
<keyword evidence="9" id="KW-1185">Reference proteome</keyword>
<evidence type="ECO:0000256" key="3">
    <source>
        <dbReference type="ARBA" id="ARBA00022989"/>
    </source>
</evidence>
<keyword evidence="3 6" id="KW-1133">Transmembrane helix</keyword>
<feature type="region of interest" description="Disordered" evidence="5">
    <location>
        <begin position="467"/>
        <end position="495"/>
    </location>
</feature>
<dbReference type="Pfam" id="PF07690">
    <property type="entry name" value="MFS_1"/>
    <property type="match status" value="1"/>
</dbReference>
<dbReference type="InterPro" id="IPR011701">
    <property type="entry name" value="MFS"/>
</dbReference>
<evidence type="ECO:0000256" key="1">
    <source>
        <dbReference type="ARBA" id="ARBA00004141"/>
    </source>
</evidence>
<gene>
    <name evidence="8" type="ORF">FA13DRAFT_470602</name>
</gene>
<reference evidence="8 9" key="1">
    <citation type="journal article" date="2019" name="Nat. Ecol. Evol.">
        <title>Megaphylogeny resolves global patterns of mushroom evolution.</title>
        <authorList>
            <person name="Varga T."/>
            <person name="Krizsan K."/>
            <person name="Foldi C."/>
            <person name="Dima B."/>
            <person name="Sanchez-Garcia M."/>
            <person name="Sanchez-Ramirez S."/>
            <person name="Szollosi G.J."/>
            <person name="Szarkandi J.G."/>
            <person name="Papp V."/>
            <person name="Albert L."/>
            <person name="Andreopoulos W."/>
            <person name="Angelini C."/>
            <person name="Antonin V."/>
            <person name="Barry K.W."/>
            <person name="Bougher N.L."/>
            <person name="Buchanan P."/>
            <person name="Buyck B."/>
            <person name="Bense V."/>
            <person name="Catcheside P."/>
            <person name="Chovatia M."/>
            <person name="Cooper J."/>
            <person name="Damon W."/>
            <person name="Desjardin D."/>
            <person name="Finy P."/>
            <person name="Geml J."/>
            <person name="Haridas S."/>
            <person name="Hughes K."/>
            <person name="Justo A."/>
            <person name="Karasinski D."/>
            <person name="Kautmanova I."/>
            <person name="Kiss B."/>
            <person name="Kocsube S."/>
            <person name="Kotiranta H."/>
            <person name="LaButti K.M."/>
            <person name="Lechner B.E."/>
            <person name="Liimatainen K."/>
            <person name="Lipzen A."/>
            <person name="Lukacs Z."/>
            <person name="Mihaltcheva S."/>
            <person name="Morgado L.N."/>
            <person name="Niskanen T."/>
            <person name="Noordeloos M.E."/>
            <person name="Ohm R.A."/>
            <person name="Ortiz-Santana B."/>
            <person name="Ovrebo C."/>
            <person name="Racz N."/>
            <person name="Riley R."/>
            <person name="Savchenko A."/>
            <person name="Shiryaev A."/>
            <person name="Soop K."/>
            <person name="Spirin V."/>
            <person name="Szebenyi C."/>
            <person name="Tomsovsky M."/>
            <person name="Tulloss R.E."/>
            <person name="Uehling J."/>
            <person name="Grigoriev I.V."/>
            <person name="Vagvolgyi C."/>
            <person name="Papp T."/>
            <person name="Martin F.M."/>
            <person name="Miettinen O."/>
            <person name="Hibbett D.S."/>
            <person name="Nagy L.G."/>
        </authorList>
    </citation>
    <scope>NUCLEOTIDE SEQUENCE [LARGE SCALE GENOMIC DNA]</scope>
    <source>
        <strain evidence="8 9">FP101781</strain>
    </source>
</reference>
<dbReference type="Proteomes" id="UP000298030">
    <property type="component" value="Unassembled WGS sequence"/>
</dbReference>
<feature type="domain" description="Major facilitator superfamily (MFS) profile" evidence="7">
    <location>
        <begin position="1"/>
        <end position="465"/>
    </location>
</feature>
<dbReference type="InterPro" id="IPR020846">
    <property type="entry name" value="MFS_dom"/>
</dbReference>
<sequence length="495" mass="52655">MQYTWVGVAYLLTQTALQPLYGRVSDLIGRKAVLHASILVFAVGSLLCGAAQSAKWLIGARALAGMGAGGIVSAVWVITSEIVEEQHRAKWSQALSITWGASAVAGPLLGGVFSGHQGKGIVSWRWGFYINLPICAVAVVIITLTLRNIRLARDSDASFRRFLGRFDFGGLILFVGGSGCIVVGFGLASDTGWSSPPTLVGIILGAILLVAAGIWECYTKRECLFPPTMFRKPTAVFVLVISFLHYFAFTSGTFYLALFYQAANGSTPLQAGIKMLPYSLGASMASMPAAWFMTAWQQRTGNTSGQKAIISTGLFVCTVGFGLLNLLHENSSLASQVLYPLVAGIGIGMLFHSPYQVFCKAITPAELATGTSAFFLTRFTGTTIGLAASGAIFSARSRGRLPTGLPLNGSGHSIHYSALIHLQPEELKRQVLMIVASSIRTIWTVCTPLLGISLLMSFLLRSMPVETSATPPHTTARTTSDSTSTSHKGELTGAV</sequence>
<feature type="transmembrane region" description="Helical" evidence="6">
    <location>
        <begin position="166"/>
        <end position="187"/>
    </location>
</feature>
<feature type="transmembrane region" description="Helical" evidence="6">
    <location>
        <begin position="278"/>
        <end position="296"/>
    </location>
</feature>
<keyword evidence="2 6" id="KW-0812">Transmembrane</keyword>
<dbReference type="Gene3D" id="1.20.1250.20">
    <property type="entry name" value="MFS general substrate transporter like domains"/>
    <property type="match status" value="1"/>
</dbReference>
<dbReference type="STRING" id="71717.A0A4Y7TZD9"/>
<dbReference type="AlphaFoldDB" id="A0A4Y7TZD9"/>
<dbReference type="EMBL" id="QPFP01000002">
    <property type="protein sequence ID" value="TEB39354.1"/>
    <property type="molecule type" value="Genomic_DNA"/>
</dbReference>
<dbReference type="Gene3D" id="1.20.1720.10">
    <property type="entry name" value="Multidrug resistance protein D"/>
    <property type="match status" value="1"/>
</dbReference>
<comment type="subcellular location">
    <subcellularLocation>
        <location evidence="1">Membrane</location>
        <topology evidence="1">Multi-pass membrane protein</topology>
    </subcellularLocation>
</comment>
<dbReference type="InterPro" id="IPR036259">
    <property type="entry name" value="MFS_trans_sf"/>
</dbReference>
<feature type="transmembrane region" description="Helical" evidence="6">
    <location>
        <begin position="431"/>
        <end position="460"/>
    </location>
</feature>
<evidence type="ECO:0000313" key="9">
    <source>
        <dbReference type="Proteomes" id="UP000298030"/>
    </source>
</evidence>
<dbReference type="PANTHER" id="PTHR23501">
    <property type="entry name" value="MAJOR FACILITATOR SUPERFAMILY"/>
    <property type="match status" value="1"/>
</dbReference>
<evidence type="ECO:0000259" key="7">
    <source>
        <dbReference type="PROSITE" id="PS50850"/>
    </source>
</evidence>
<feature type="transmembrane region" description="Helical" evidence="6">
    <location>
        <begin position="58"/>
        <end position="79"/>
    </location>
</feature>
<dbReference type="PROSITE" id="PS50850">
    <property type="entry name" value="MFS"/>
    <property type="match status" value="1"/>
</dbReference>
<evidence type="ECO:0000256" key="5">
    <source>
        <dbReference type="SAM" id="MobiDB-lite"/>
    </source>
</evidence>
<proteinExistence type="predicted"/>
<dbReference type="InterPro" id="IPR005829">
    <property type="entry name" value="Sugar_transporter_CS"/>
</dbReference>
<protein>
    <submittedName>
        <fullName evidence="8">Amino acid permease ScVBA-like protein</fullName>
    </submittedName>
</protein>
<feature type="transmembrane region" description="Helical" evidence="6">
    <location>
        <begin position="32"/>
        <end position="52"/>
    </location>
</feature>
<evidence type="ECO:0000256" key="4">
    <source>
        <dbReference type="ARBA" id="ARBA00023136"/>
    </source>
</evidence>
<evidence type="ECO:0000256" key="6">
    <source>
        <dbReference type="SAM" id="Phobius"/>
    </source>
</evidence>
<feature type="transmembrane region" description="Helical" evidence="6">
    <location>
        <begin position="199"/>
        <end position="215"/>
    </location>
</feature>
<accession>A0A4Y7TZD9</accession>
<feature type="transmembrane region" description="Helical" evidence="6">
    <location>
        <begin position="126"/>
        <end position="146"/>
    </location>
</feature>
<dbReference type="SUPFAM" id="SSF103473">
    <property type="entry name" value="MFS general substrate transporter"/>
    <property type="match status" value="1"/>
</dbReference>
<dbReference type="OrthoDB" id="2351791at2759"/>
<feature type="transmembrane region" description="Helical" evidence="6">
    <location>
        <begin position="333"/>
        <end position="351"/>
    </location>
</feature>
<keyword evidence="4 6" id="KW-0472">Membrane</keyword>
<comment type="caution">
    <text evidence="8">The sequence shown here is derived from an EMBL/GenBank/DDBJ whole genome shotgun (WGS) entry which is preliminary data.</text>
</comment>
<organism evidence="8 9">
    <name type="scientific">Coprinellus micaceus</name>
    <name type="common">Glistening ink-cap mushroom</name>
    <name type="synonym">Coprinus micaceus</name>
    <dbReference type="NCBI Taxonomy" id="71717"/>
    <lineage>
        <taxon>Eukaryota</taxon>
        <taxon>Fungi</taxon>
        <taxon>Dikarya</taxon>
        <taxon>Basidiomycota</taxon>
        <taxon>Agaricomycotina</taxon>
        <taxon>Agaricomycetes</taxon>
        <taxon>Agaricomycetidae</taxon>
        <taxon>Agaricales</taxon>
        <taxon>Agaricineae</taxon>
        <taxon>Psathyrellaceae</taxon>
        <taxon>Coprinellus</taxon>
    </lineage>
</organism>
<feature type="transmembrane region" description="Helical" evidence="6">
    <location>
        <begin position="91"/>
        <end position="114"/>
    </location>
</feature>
<evidence type="ECO:0000256" key="2">
    <source>
        <dbReference type="ARBA" id="ARBA00022692"/>
    </source>
</evidence>
<dbReference type="PANTHER" id="PTHR23501:SF102">
    <property type="entry name" value="DRUG TRANSPORTER, PUTATIVE (AFU_ORTHOLOGUE AFUA_3G08530)-RELATED"/>
    <property type="match status" value="1"/>
</dbReference>
<feature type="compositionally biased region" description="Low complexity" evidence="5">
    <location>
        <begin position="474"/>
        <end position="486"/>
    </location>
</feature>
<dbReference type="GO" id="GO:0022857">
    <property type="term" value="F:transmembrane transporter activity"/>
    <property type="evidence" value="ECO:0007669"/>
    <property type="project" value="InterPro"/>
</dbReference>
<evidence type="ECO:0000313" key="8">
    <source>
        <dbReference type="EMBL" id="TEB39354.1"/>
    </source>
</evidence>